<protein>
    <recommendedName>
        <fullName evidence="3">Aminoglycoside phosphotransferase domain-containing protein</fullName>
    </recommendedName>
</protein>
<dbReference type="PANTHER" id="PTHR21310:SF37">
    <property type="entry name" value="AMINOGLYCOSIDE PHOSPHOTRANSFERASE DOMAIN-CONTAINING PROTEIN"/>
    <property type="match status" value="1"/>
</dbReference>
<comment type="caution">
    <text evidence="1">The sequence shown here is derived from an EMBL/GenBank/DDBJ whole genome shotgun (WGS) entry which is preliminary data.</text>
</comment>
<dbReference type="InterPro" id="IPR051678">
    <property type="entry name" value="AGP_Transferase"/>
</dbReference>
<dbReference type="OrthoDB" id="10250783at2759"/>
<dbReference type="Proteomes" id="UP001152592">
    <property type="component" value="Unassembled WGS sequence"/>
</dbReference>
<gene>
    <name evidence="1" type="ORF">PSALAMII_LOCUS5335</name>
</gene>
<dbReference type="SUPFAM" id="SSF56112">
    <property type="entry name" value="Protein kinase-like (PK-like)"/>
    <property type="match status" value="1"/>
</dbReference>
<reference evidence="1" key="1">
    <citation type="submission" date="2021-07" db="EMBL/GenBank/DDBJ databases">
        <authorList>
            <person name="Branca A.L. A."/>
        </authorList>
    </citation>
    <scope>NUCLEOTIDE SEQUENCE</scope>
</reference>
<evidence type="ECO:0000313" key="2">
    <source>
        <dbReference type="Proteomes" id="UP001152592"/>
    </source>
</evidence>
<dbReference type="EMBL" id="CAJVPD010000233">
    <property type="protein sequence ID" value="CAG8377525.1"/>
    <property type="molecule type" value="Genomic_DNA"/>
</dbReference>
<evidence type="ECO:0000313" key="1">
    <source>
        <dbReference type="EMBL" id="CAG8377525.1"/>
    </source>
</evidence>
<dbReference type="PANTHER" id="PTHR21310">
    <property type="entry name" value="AMINOGLYCOSIDE PHOSPHOTRANSFERASE-RELATED-RELATED"/>
    <property type="match status" value="1"/>
</dbReference>
<accession>A0A9W4J3G0</accession>
<proteinExistence type="predicted"/>
<name>A0A9W4J3G0_9EURO</name>
<dbReference type="AlphaFoldDB" id="A0A9W4J3G0"/>
<sequence length="491" mass="57505">MKPRLYFDDAAWEKSDEVEMSWRAYLFDGDIYNEIGVFLAEHHHPRQWSDFKLFRIGGYNSSFLITFTDSKTGGAILRFPLPGVHMFPEEKVRNEVSIMHFIVEKSSKTMPIPVPLVSCWGERDKSPSKLGPFIIMGYIDHDKSVSDVLETPGRQPQQRPRLNPDISIPKLKVIYRELANIVLSLSTLSADRIGSLRQTDKSTWEVAYRPLSLSMNEIVQLGTLPRSKLPTVIYDRASLYFEALAELHISHLQHQRNDAIDSADDCRRKFVARFLFRKIIRDRDLRDKWMFYENGPFPIWCDDFRPQNVMVDEAEKVVGVVDWEFTYTAPVEFSHAPPWWLLLEKPEYWPDGLGDWCTVYETRLQTFIQAMMDCEENAFQTGSKQLEESQRLSTRMRQSWDSGDFWIMYAARNNFAFDAISWNKIDQRFFGSGGCDGNIDDVWKKRFDLLEPGEKQMMDKYVDLKVQESETRVLSWDPDQYTLEYMTKMND</sequence>
<organism evidence="1 2">
    <name type="scientific">Penicillium salamii</name>
    <dbReference type="NCBI Taxonomy" id="1612424"/>
    <lineage>
        <taxon>Eukaryota</taxon>
        <taxon>Fungi</taxon>
        <taxon>Dikarya</taxon>
        <taxon>Ascomycota</taxon>
        <taxon>Pezizomycotina</taxon>
        <taxon>Eurotiomycetes</taxon>
        <taxon>Eurotiomycetidae</taxon>
        <taxon>Eurotiales</taxon>
        <taxon>Aspergillaceae</taxon>
        <taxon>Penicillium</taxon>
    </lineage>
</organism>
<evidence type="ECO:0008006" key="3">
    <source>
        <dbReference type="Google" id="ProtNLM"/>
    </source>
</evidence>
<dbReference type="InterPro" id="IPR011009">
    <property type="entry name" value="Kinase-like_dom_sf"/>
</dbReference>